<dbReference type="GO" id="GO:0008033">
    <property type="term" value="P:tRNA processing"/>
    <property type="evidence" value="ECO:0007669"/>
    <property type="project" value="UniProtKB-KW"/>
</dbReference>
<dbReference type="Gene3D" id="3.30.2350.10">
    <property type="entry name" value="Pseudouridine synthase"/>
    <property type="match status" value="1"/>
</dbReference>
<evidence type="ECO:0000256" key="11">
    <source>
        <dbReference type="ARBA" id="ARBA00041266"/>
    </source>
</evidence>
<comment type="caution">
    <text evidence="17">The sequence shown here is derived from an EMBL/GenBank/DDBJ whole genome shotgun (WGS) entry which is preliminary data.</text>
</comment>
<keyword evidence="18" id="KW-1185">Reference proteome</keyword>
<dbReference type="PROSITE" id="PS01129">
    <property type="entry name" value="PSI_RLU"/>
    <property type="match status" value="1"/>
</dbReference>
<gene>
    <name evidence="17" type="primary">rluA</name>
    <name evidence="17" type="ORF">GCM10007989_06010</name>
</gene>
<evidence type="ECO:0000256" key="6">
    <source>
        <dbReference type="ARBA" id="ARBA00036916"/>
    </source>
</evidence>
<keyword evidence="2" id="KW-0698">rRNA processing</keyword>
<dbReference type="Pfam" id="PF00849">
    <property type="entry name" value="PseudoU_synth_2"/>
    <property type="match status" value="1"/>
</dbReference>
<dbReference type="Proteomes" id="UP000646579">
    <property type="component" value="Unassembled WGS sequence"/>
</dbReference>
<comment type="similarity">
    <text evidence="1">Belongs to the pseudouridine synthase RluA family.</text>
</comment>
<evidence type="ECO:0000256" key="5">
    <source>
        <dbReference type="ARBA" id="ARBA00036184"/>
    </source>
</evidence>
<dbReference type="GO" id="GO:0160142">
    <property type="term" value="F:23S rRNA pseudouridine(746) synthase activity"/>
    <property type="evidence" value="ECO:0007669"/>
    <property type="project" value="UniProtKB-EC"/>
</dbReference>
<protein>
    <recommendedName>
        <fullName evidence="10">Dual-specificity RNA pseudouridine synthase RluA</fullName>
        <ecNumber evidence="8">5.4.99.28</ecNumber>
        <ecNumber evidence="9">5.4.99.29</ecNumber>
    </recommendedName>
    <alternativeName>
        <fullName evidence="11">23S rRNA pseudouridine(746) synthase</fullName>
    </alternativeName>
    <alternativeName>
        <fullName evidence="14">Ribosomal large subunit pseudouridine synthase A</fullName>
    </alternativeName>
    <alternativeName>
        <fullName evidence="13">rRNA pseudouridylate synthase A</fullName>
    </alternativeName>
    <alternativeName>
        <fullName evidence="15">rRNA-uridine isomerase A</fullName>
    </alternativeName>
    <alternativeName>
        <fullName evidence="12">tRNA pseudouridine(32) synthase</fullName>
    </alternativeName>
</protein>
<evidence type="ECO:0000256" key="14">
    <source>
        <dbReference type="ARBA" id="ARBA00042883"/>
    </source>
</evidence>
<dbReference type="PANTHER" id="PTHR21600:SF91">
    <property type="entry name" value="DUAL-SPECIFICITY RNA PSEUDOURIDINE SYNTHASE RLUA"/>
    <property type="match status" value="1"/>
</dbReference>
<keyword evidence="4" id="KW-0413">Isomerase</keyword>
<evidence type="ECO:0000256" key="12">
    <source>
        <dbReference type="ARBA" id="ARBA00042372"/>
    </source>
</evidence>
<comment type="catalytic activity">
    <reaction evidence="6">
        <text>uridine(746) in 23S rRNA = pseudouridine(746) in 23S rRNA</text>
        <dbReference type="Rhea" id="RHEA:42548"/>
        <dbReference type="Rhea" id="RHEA-COMP:10109"/>
        <dbReference type="Rhea" id="RHEA-COMP:10110"/>
        <dbReference type="ChEBI" id="CHEBI:65314"/>
        <dbReference type="ChEBI" id="CHEBI:65315"/>
        <dbReference type="EC" id="5.4.99.29"/>
    </reaction>
</comment>
<dbReference type="InterPro" id="IPR050188">
    <property type="entry name" value="RluA_PseudoU_synthase"/>
</dbReference>
<sequence>MPQRPPPSDPLPTLLDYHPPTEPDLVVIHEDNDILIFDKPSGLLSVPGRHPSLWDSIRHRARKRWPTAEMVHRLDKDTSGLILMALNKPAHAKLGMQFEKRSTRKSYVARVDGVLTDDEGLVDLPLMTDWDNKPRQRVDFENGREARTQWSVIDREEIATRLRLVPLTGRTHQLRVHMKAIGHVILGDAFYAEGNALAAADRLQLHAEELGFVHPTTGEDCTFVVKAPF</sequence>
<name>A0A918RYJ0_9HYPH</name>
<evidence type="ECO:0000313" key="17">
    <source>
        <dbReference type="EMBL" id="GHA14155.1"/>
    </source>
</evidence>
<dbReference type="PANTHER" id="PTHR21600">
    <property type="entry name" value="MITOCHONDRIAL RNA PSEUDOURIDINE SYNTHASE"/>
    <property type="match status" value="1"/>
</dbReference>
<evidence type="ECO:0000256" key="10">
    <source>
        <dbReference type="ARBA" id="ARBA00039988"/>
    </source>
</evidence>
<evidence type="ECO:0000259" key="16">
    <source>
        <dbReference type="Pfam" id="PF00849"/>
    </source>
</evidence>
<dbReference type="GO" id="GO:0000455">
    <property type="term" value="P:enzyme-directed rRNA pseudouridine synthesis"/>
    <property type="evidence" value="ECO:0007669"/>
    <property type="project" value="TreeGrafter"/>
</dbReference>
<evidence type="ECO:0000256" key="7">
    <source>
        <dbReference type="ARBA" id="ARBA00037305"/>
    </source>
</evidence>
<organism evidence="17 18">
    <name type="scientific">Devosia pacifica</name>
    <dbReference type="NCBI Taxonomy" id="1335967"/>
    <lineage>
        <taxon>Bacteria</taxon>
        <taxon>Pseudomonadati</taxon>
        <taxon>Pseudomonadota</taxon>
        <taxon>Alphaproteobacteria</taxon>
        <taxon>Hyphomicrobiales</taxon>
        <taxon>Devosiaceae</taxon>
        <taxon>Devosia</taxon>
    </lineage>
</organism>
<evidence type="ECO:0000256" key="9">
    <source>
        <dbReference type="ARBA" id="ARBA00038945"/>
    </source>
</evidence>
<feature type="domain" description="Pseudouridine synthase RsuA/RluA-like" evidence="16">
    <location>
        <begin position="33"/>
        <end position="179"/>
    </location>
</feature>
<dbReference type="SUPFAM" id="SSF55120">
    <property type="entry name" value="Pseudouridine synthase"/>
    <property type="match status" value="1"/>
</dbReference>
<keyword evidence="3" id="KW-0819">tRNA processing</keyword>
<reference evidence="17" key="1">
    <citation type="journal article" date="2014" name="Int. J. Syst. Evol. Microbiol.">
        <title>Complete genome sequence of Corynebacterium casei LMG S-19264T (=DSM 44701T), isolated from a smear-ripened cheese.</title>
        <authorList>
            <consortium name="US DOE Joint Genome Institute (JGI-PGF)"/>
            <person name="Walter F."/>
            <person name="Albersmeier A."/>
            <person name="Kalinowski J."/>
            <person name="Ruckert C."/>
        </authorList>
    </citation>
    <scope>NUCLEOTIDE SEQUENCE</scope>
    <source>
        <strain evidence="17">KCTC 32437</strain>
    </source>
</reference>
<evidence type="ECO:0000256" key="1">
    <source>
        <dbReference type="ARBA" id="ARBA00010876"/>
    </source>
</evidence>
<dbReference type="InterPro" id="IPR006145">
    <property type="entry name" value="PsdUridine_synth_RsuA/RluA"/>
</dbReference>
<comment type="catalytic activity">
    <reaction evidence="5">
        <text>uridine(32) in tRNA = pseudouridine(32) in tRNA</text>
        <dbReference type="Rhea" id="RHEA:42544"/>
        <dbReference type="Rhea" id="RHEA-COMP:10107"/>
        <dbReference type="Rhea" id="RHEA-COMP:10108"/>
        <dbReference type="ChEBI" id="CHEBI:65314"/>
        <dbReference type="ChEBI" id="CHEBI:65315"/>
        <dbReference type="EC" id="5.4.99.28"/>
    </reaction>
</comment>
<dbReference type="CDD" id="cd02869">
    <property type="entry name" value="PseudoU_synth_RluA_like"/>
    <property type="match status" value="1"/>
</dbReference>
<dbReference type="InterPro" id="IPR006224">
    <property type="entry name" value="PsdUridine_synth_RluA-like_CS"/>
</dbReference>
<evidence type="ECO:0000256" key="2">
    <source>
        <dbReference type="ARBA" id="ARBA00022552"/>
    </source>
</evidence>
<dbReference type="EC" id="5.4.99.29" evidence="9"/>
<evidence type="ECO:0000313" key="18">
    <source>
        <dbReference type="Proteomes" id="UP000646579"/>
    </source>
</evidence>
<evidence type="ECO:0000256" key="13">
    <source>
        <dbReference type="ARBA" id="ARBA00042844"/>
    </source>
</evidence>
<evidence type="ECO:0000256" key="3">
    <source>
        <dbReference type="ARBA" id="ARBA00022694"/>
    </source>
</evidence>
<evidence type="ECO:0000256" key="4">
    <source>
        <dbReference type="ARBA" id="ARBA00023235"/>
    </source>
</evidence>
<dbReference type="InterPro" id="IPR020103">
    <property type="entry name" value="PsdUridine_synth_cat_dom_sf"/>
</dbReference>
<evidence type="ECO:0000256" key="15">
    <source>
        <dbReference type="ARBA" id="ARBA00043143"/>
    </source>
</evidence>
<dbReference type="RefSeq" id="WP_189423237.1">
    <property type="nucleotide sequence ID" value="NZ_BMZE01000001.1"/>
</dbReference>
<proteinExistence type="inferred from homology"/>
<evidence type="ECO:0000256" key="8">
    <source>
        <dbReference type="ARBA" id="ARBA00038944"/>
    </source>
</evidence>
<dbReference type="EC" id="5.4.99.28" evidence="8"/>
<dbReference type="GO" id="GO:0160151">
    <property type="term" value="F:tRNA pseudouridine(32) synthase activity"/>
    <property type="evidence" value="ECO:0007669"/>
    <property type="project" value="UniProtKB-EC"/>
</dbReference>
<accession>A0A918RYJ0</accession>
<dbReference type="GO" id="GO:0003723">
    <property type="term" value="F:RNA binding"/>
    <property type="evidence" value="ECO:0007669"/>
    <property type="project" value="InterPro"/>
</dbReference>
<comment type="function">
    <text evidence="7">Dual specificity enzyme that catalyzes the synthesis of pseudouridine from uracil-746 in 23S ribosomal RNA and from uracil-32 in the anticodon stem and loop of transfer RNAs.</text>
</comment>
<dbReference type="AlphaFoldDB" id="A0A918RYJ0"/>
<dbReference type="EMBL" id="BMZE01000001">
    <property type="protein sequence ID" value="GHA14155.1"/>
    <property type="molecule type" value="Genomic_DNA"/>
</dbReference>
<reference evidence="17" key="2">
    <citation type="submission" date="2020-09" db="EMBL/GenBank/DDBJ databases">
        <authorList>
            <person name="Sun Q."/>
            <person name="Kim S."/>
        </authorList>
    </citation>
    <scope>NUCLEOTIDE SEQUENCE</scope>
    <source>
        <strain evidence="17">KCTC 32437</strain>
    </source>
</reference>